<dbReference type="EMBL" id="BARU01009334">
    <property type="protein sequence ID" value="GAH35692.1"/>
    <property type="molecule type" value="Genomic_DNA"/>
</dbReference>
<proteinExistence type="predicted"/>
<organism evidence="1">
    <name type="scientific">marine sediment metagenome</name>
    <dbReference type="NCBI Taxonomy" id="412755"/>
    <lineage>
        <taxon>unclassified sequences</taxon>
        <taxon>metagenomes</taxon>
        <taxon>ecological metagenomes</taxon>
    </lineage>
</organism>
<comment type="caution">
    <text evidence="1">The sequence shown here is derived from an EMBL/GenBank/DDBJ whole genome shotgun (WGS) entry which is preliminary data.</text>
</comment>
<sequence>MPQDKQVLIQLVNMLAGTLQGIGQRRQQGSQFKAQAGMQQKQMQQQRELALKQLDQRAAELKSTNTFRTAQMKSMELDDKETQIGIEGAAAEAEWQMEREAKTETMGDVTKRAAGELTEGTGDGMGLLNSIAAITKNFPTSTRTMMEGPQTTPGMTKAEFIAR</sequence>
<reference evidence="1" key="1">
    <citation type="journal article" date="2014" name="Front. Microbiol.">
        <title>High frequency of phylogenetically diverse reductive dehalogenase-homologous genes in deep subseafloor sedimentary metagenomes.</title>
        <authorList>
            <person name="Kawai M."/>
            <person name="Futagami T."/>
            <person name="Toyoda A."/>
            <person name="Takaki Y."/>
            <person name="Nishi S."/>
            <person name="Hori S."/>
            <person name="Arai W."/>
            <person name="Tsubouchi T."/>
            <person name="Morono Y."/>
            <person name="Uchiyama I."/>
            <person name="Ito T."/>
            <person name="Fujiyama A."/>
            <person name="Inagaki F."/>
            <person name="Takami H."/>
        </authorList>
    </citation>
    <scope>NUCLEOTIDE SEQUENCE</scope>
    <source>
        <strain evidence="1">Expedition CK06-06</strain>
    </source>
</reference>
<accession>X1ESY3</accession>
<feature type="non-terminal residue" evidence="1">
    <location>
        <position position="163"/>
    </location>
</feature>
<dbReference type="AlphaFoldDB" id="X1ESY3"/>
<gene>
    <name evidence="1" type="ORF">S03H2_18040</name>
</gene>
<protein>
    <submittedName>
        <fullName evidence="1">Uncharacterized protein</fullName>
    </submittedName>
</protein>
<evidence type="ECO:0000313" key="1">
    <source>
        <dbReference type="EMBL" id="GAH35692.1"/>
    </source>
</evidence>
<name>X1ESY3_9ZZZZ</name>